<dbReference type="InterPro" id="IPR050546">
    <property type="entry name" value="Glycosyl_Hydrlase_16"/>
</dbReference>
<dbReference type="PANTHER" id="PTHR10963:SF60">
    <property type="entry name" value="GRAM-NEGATIVE BACTERIA-BINDING PROTEIN 1-RELATED"/>
    <property type="match status" value="1"/>
</dbReference>
<protein>
    <submittedName>
        <fullName evidence="3">Beta-glucan recognition protein</fullName>
    </submittedName>
</protein>
<evidence type="ECO:0000313" key="3">
    <source>
        <dbReference type="EMBL" id="AMQ10340.1"/>
    </source>
</evidence>
<keyword evidence="5" id="KW-1185">Reference proteome</keyword>
<organism evidence="3">
    <name type="scientific">Laodelphax striatellus</name>
    <name type="common">Small brown planthopper</name>
    <name type="synonym">Delphax striatella</name>
    <dbReference type="NCBI Taxonomy" id="195883"/>
    <lineage>
        <taxon>Eukaryota</taxon>
        <taxon>Metazoa</taxon>
        <taxon>Ecdysozoa</taxon>
        <taxon>Arthropoda</taxon>
        <taxon>Hexapoda</taxon>
        <taxon>Insecta</taxon>
        <taxon>Pterygota</taxon>
        <taxon>Neoptera</taxon>
        <taxon>Paraneoptera</taxon>
        <taxon>Hemiptera</taxon>
        <taxon>Auchenorrhyncha</taxon>
        <taxon>Fulgoroidea</taxon>
        <taxon>Delphacidae</taxon>
        <taxon>Criomorphinae</taxon>
        <taxon>Laodelphax</taxon>
    </lineage>
</organism>
<evidence type="ECO:0000313" key="5">
    <source>
        <dbReference type="Proteomes" id="UP000291343"/>
    </source>
</evidence>
<reference evidence="4" key="3">
    <citation type="submission" date="2019-02" db="EMBL/GenBank/DDBJ databases">
        <authorList>
            <person name="Zhu J."/>
            <person name="Jiang F."/>
            <person name="Wang X."/>
            <person name="Yang P."/>
            <person name="Bao Y."/>
            <person name="Zhao W."/>
            <person name="Wang W."/>
            <person name="Lu H."/>
            <person name="Wang Q."/>
            <person name="Cui N."/>
            <person name="Li J."/>
            <person name="Chen X."/>
            <person name="Luo L."/>
            <person name="Yu J."/>
            <person name="Kang L."/>
            <person name="Cui F."/>
        </authorList>
    </citation>
    <scope>NUCLEOTIDE SEQUENCE</scope>
    <source>
        <strain evidence="4">Lst14</strain>
        <tissue evidence="4">Whole body</tissue>
    </source>
</reference>
<dbReference type="OrthoDB" id="4781at2759"/>
<reference evidence="3" key="1">
    <citation type="submission" date="2016-03" db="EMBL/GenBank/DDBJ databases">
        <authorList>
            <person name="Ploux O."/>
        </authorList>
    </citation>
    <scope>NUCLEOTIDE SEQUENCE</scope>
</reference>
<sequence>MFWPNRGSDLVILLFYLLCNQFGTLAQRCVPSPTTVRGQRTCSGEVVFEENFDSALDRNRWRHTVRISGSEEQEFVVYDKKPENSYTRGGILYIKPQLIPDSTVDGGSITLDGCVGVEGSEECYWQSLSYNIMPPIMSAELKSLPFTFRYGKVSVRARMPFGDWIVPHIYLRSQLENYGKRNSSARVTVVKSHGNNDLYLGTKDIGRKRCTQFVKANYDKREGTASLDWLSTEGWDEDFHVYQVEWTPDHLIFSVDDQPKHHLRMTTSLQKMFGFEEKEENLEAPAAIPPFDQEFYIGIALYVGGMKEFPDDVENNRRPKPWSNRKVVKARLNFWRDRDAWYPTWDDETSALQVDYVRITAL</sequence>
<evidence type="ECO:0000259" key="2">
    <source>
        <dbReference type="PROSITE" id="PS51762"/>
    </source>
</evidence>
<dbReference type="InterPro" id="IPR013320">
    <property type="entry name" value="ConA-like_dom_sf"/>
</dbReference>
<dbReference type="AlphaFoldDB" id="A0A286JZ74"/>
<proteinExistence type="evidence at transcript level"/>
<dbReference type="EMBL" id="QKKF02000377">
    <property type="protein sequence ID" value="RZF49113.1"/>
    <property type="molecule type" value="Genomic_DNA"/>
</dbReference>
<dbReference type="PANTHER" id="PTHR10963">
    <property type="entry name" value="GLYCOSYL HYDROLASE-RELATED"/>
    <property type="match status" value="1"/>
</dbReference>
<dbReference type="STRING" id="195883.A0A286JZ74"/>
<evidence type="ECO:0000313" key="4">
    <source>
        <dbReference type="EMBL" id="RZF49113.1"/>
    </source>
</evidence>
<dbReference type="SUPFAM" id="SSF49899">
    <property type="entry name" value="Concanavalin A-like lectins/glucanases"/>
    <property type="match status" value="1"/>
</dbReference>
<feature type="signal peptide" evidence="1">
    <location>
        <begin position="1"/>
        <end position="26"/>
    </location>
</feature>
<dbReference type="EMBL" id="KU866522">
    <property type="protein sequence ID" value="AMQ10340.1"/>
    <property type="molecule type" value="mRNA"/>
</dbReference>
<keyword evidence="1" id="KW-0732">Signal</keyword>
<dbReference type="Gene3D" id="2.60.120.200">
    <property type="match status" value="1"/>
</dbReference>
<dbReference type="GO" id="GO:0004553">
    <property type="term" value="F:hydrolase activity, hydrolyzing O-glycosyl compounds"/>
    <property type="evidence" value="ECO:0007669"/>
    <property type="project" value="InterPro"/>
</dbReference>
<dbReference type="InParanoid" id="A0A286JZ74"/>
<accession>A0A286JZ74</accession>
<gene>
    <name evidence="3" type="primary">GRP4</name>
    <name evidence="4" type="ORF">LSTR_LSTR008399</name>
</gene>
<dbReference type="Proteomes" id="UP000291343">
    <property type="component" value="Unassembled WGS sequence"/>
</dbReference>
<dbReference type="SMR" id="A0A286JZ74"/>
<evidence type="ECO:0000256" key="1">
    <source>
        <dbReference type="SAM" id="SignalP"/>
    </source>
</evidence>
<name>A0A286JZ74_LAOST</name>
<dbReference type="InterPro" id="IPR000757">
    <property type="entry name" value="Beta-glucanase-like"/>
</dbReference>
<feature type="chain" id="PRO_5033297566" evidence="1">
    <location>
        <begin position="27"/>
        <end position="362"/>
    </location>
</feature>
<feature type="domain" description="GH16" evidence="2">
    <location>
        <begin position="25"/>
        <end position="362"/>
    </location>
</feature>
<reference evidence="4 5" key="2">
    <citation type="journal article" date="2017" name="Gigascience">
        <title>Genome sequence of the small brown planthopper, Laodelphax striatellus.</title>
        <authorList>
            <person name="Zhu J."/>
            <person name="Jiang F."/>
            <person name="Wang X."/>
            <person name="Yang P."/>
            <person name="Bao Y."/>
            <person name="Zhao W."/>
            <person name="Wang W."/>
            <person name="Lu H."/>
            <person name="Wang Q."/>
            <person name="Cui N."/>
            <person name="Li J."/>
            <person name="Chen X."/>
            <person name="Luo L."/>
            <person name="Yu J."/>
            <person name="Kang L."/>
            <person name="Cui F."/>
        </authorList>
    </citation>
    <scope>NUCLEOTIDE SEQUENCE [LARGE SCALE GENOMIC DNA]</scope>
    <source>
        <strain evidence="4">Lst14</strain>
        <tissue evidence="4">Whole body</tissue>
    </source>
</reference>
<dbReference type="PROSITE" id="PS51762">
    <property type="entry name" value="GH16_2"/>
    <property type="match status" value="1"/>
</dbReference>
<dbReference type="Pfam" id="PF00722">
    <property type="entry name" value="Glyco_hydro_16"/>
    <property type="match status" value="1"/>
</dbReference>
<dbReference type="GO" id="GO:0005975">
    <property type="term" value="P:carbohydrate metabolic process"/>
    <property type="evidence" value="ECO:0007669"/>
    <property type="project" value="InterPro"/>
</dbReference>